<protein>
    <submittedName>
        <fullName evidence="2">Uncharacterized protein</fullName>
    </submittedName>
</protein>
<dbReference type="EMBL" id="BPLR01012330">
    <property type="protein sequence ID" value="GIY53194.1"/>
    <property type="molecule type" value="Genomic_DNA"/>
</dbReference>
<sequence length="70" mass="8066">MFRIVKQNKKKRNMTVRFEEEQLVRQSTIPLPLTLRPGQLGSLQSRTSRPRRQIRASCGGDPNSSRTART</sequence>
<organism evidence="2 3">
    <name type="scientific">Caerostris extrusa</name>
    <name type="common">Bark spider</name>
    <name type="synonym">Caerostris bankana</name>
    <dbReference type="NCBI Taxonomy" id="172846"/>
    <lineage>
        <taxon>Eukaryota</taxon>
        <taxon>Metazoa</taxon>
        <taxon>Ecdysozoa</taxon>
        <taxon>Arthropoda</taxon>
        <taxon>Chelicerata</taxon>
        <taxon>Arachnida</taxon>
        <taxon>Araneae</taxon>
        <taxon>Araneomorphae</taxon>
        <taxon>Entelegynae</taxon>
        <taxon>Araneoidea</taxon>
        <taxon>Araneidae</taxon>
        <taxon>Caerostris</taxon>
    </lineage>
</organism>
<evidence type="ECO:0000313" key="3">
    <source>
        <dbReference type="Proteomes" id="UP001054945"/>
    </source>
</evidence>
<gene>
    <name evidence="2" type="ORF">CEXT_550931</name>
</gene>
<comment type="caution">
    <text evidence="2">The sequence shown here is derived from an EMBL/GenBank/DDBJ whole genome shotgun (WGS) entry which is preliminary data.</text>
</comment>
<feature type="region of interest" description="Disordered" evidence="1">
    <location>
        <begin position="35"/>
        <end position="70"/>
    </location>
</feature>
<evidence type="ECO:0000256" key="1">
    <source>
        <dbReference type="SAM" id="MobiDB-lite"/>
    </source>
</evidence>
<reference evidence="2 3" key="1">
    <citation type="submission" date="2021-06" db="EMBL/GenBank/DDBJ databases">
        <title>Caerostris extrusa draft genome.</title>
        <authorList>
            <person name="Kono N."/>
            <person name="Arakawa K."/>
        </authorList>
    </citation>
    <scope>NUCLEOTIDE SEQUENCE [LARGE SCALE GENOMIC DNA]</scope>
</reference>
<evidence type="ECO:0000313" key="2">
    <source>
        <dbReference type="EMBL" id="GIY53194.1"/>
    </source>
</evidence>
<keyword evidence="3" id="KW-1185">Reference proteome</keyword>
<accession>A0AAV4U5X1</accession>
<name>A0AAV4U5X1_CAEEX</name>
<dbReference type="Proteomes" id="UP001054945">
    <property type="component" value="Unassembled WGS sequence"/>
</dbReference>
<proteinExistence type="predicted"/>
<dbReference type="AlphaFoldDB" id="A0AAV4U5X1"/>